<sequence length="259" mass="26953">MLVTSALTRLATATTPVDRTTAYGSHPDQVYDVRAPSGPARGVTALVVHGGFWRPAYDRAHATGQSEALATNGFHVATIEYRRAAEGGWPDLRDDVTAAAAAVVADEGLPDPVVLVGHSAGGHLVLWLQHHPAVRPALAGTVALAPCADLHLVHRLGLDGDAALALLGVPPEDDPQAWDAADPARLGAPPRPVRILHGEADDRVPLEVSTSYLEEVGGDTALGMLPGVDHFALIDPTSAAFTRVGEVLDAVSPRLGFSS</sequence>
<evidence type="ECO:0000313" key="3">
    <source>
        <dbReference type="EMBL" id="TQL29073.1"/>
    </source>
</evidence>
<feature type="domain" description="BD-FAE-like" evidence="2">
    <location>
        <begin position="45"/>
        <end position="211"/>
    </location>
</feature>
<gene>
    <name evidence="3" type="ORF">FB554_3391</name>
</gene>
<dbReference type="Pfam" id="PF20434">
    <property type="entry name" value="BD-FAE"/>
    <property type="match status" value="1"/>
</dbReference>
<dbReference type="InterPro" id="IPR049492">
    <property type="entry name" value="BD-FAE-like_dom"/>
</dbReference>
<name>A0A542WZR6_9MICO</name>
<dbReference type="Gene3D" id="3.40.50.1820">
    <property type="entry name" value="alpha/beta hydrolase"/>
    <property type="match status" value="1"/>
</dbReference>
<protein>
    <submittedName>
        <fullName evidence="3">Acetyl esterase/lipase</fullName>
    </submittedName>
</protein>
<evidence type="ECO:0000259" key="2">
    <source>
        <dbReference type="Pfam" id="PF20434"/>
    </source>
</evidence>
<keyword evidence="4" id="KW-1185">Reference proteome</keyword>
<dbReference type="EMBL" id="VFOK01000002">
    <property type="protein sequence ID" value="TQL29073.1"/>
    <property type="molecule type" value="Genomic_DNA"/>
</dbReference>
<proteinExistence type="predicted"/>
<dbReference type="GO" id="GO:0016787">
    <property type="term" value="F:hydrolase activity"/>
    <property type="evidence" value="ECO:0007669"/>
    <property type="project" value="UniProtKB-KW"/>
</dbReference>
<evidence type="ECO:0000256" key="1">
    <source>
        <dbReference type="ARBA" id="ARBA00022801"/>
    </source>
</evidence>
<dbReference type="AlphaFoldDB" id="A0A542WZR6"/>
<evidence type="ECO:0000313" key="4">
    <source>
        <dbReference type="Proteomes" id="UP000318336"/>
    </source>
</evidence>
<dbReference type="Proteomes" id="UP000318336">
    <property type="component" value="Unassembled WGS sequence"/>
</dbReference>
<dbReference type="SUPFAM" id="SSF53474">
    <property type="entry name" value="alpha/beta-Hydrolases"/>
    <property type="match status" value="1"/>
</dbReference>
<keyword evidence="1" id="KW-0378">Hydrolase</keyword>
<dbReference type="InterPro" id="IPR029058">
    <property type="entry name" value="AB_hydrolase_fold"/>
</dbReference>
<comment type="caution">
    <text evidence="3">The sequence shown here is derived from an EMBL/GenBank/DDBJ whole genome shotgun (WGS) entry which is preliminary data.</text>
</comment>
<dbReference type="InterPro" id="IPR050300">
    <property type="entry name" value="GDXG_lipolytic_enzyme"/>
</dbReference>
<accession>A0A542WZR6</accession>
<organism evidence="3 4">
    <name type="scientific">Barrientosiimonas humi</name>
    <dbReference type="NCBI Taxonomy" id="999931"/>
    <lineage>
        <taxon>Bacteria</taxon>
        <taxon>Bacillati</taxon>
        <taxon>Actinomycetota</taxon>
        <taxon>Actinomycetes</taxon>
        <taxon>Micrococcales</taxon>
        <taxon>Dermacoccaceae</taxon>
        <taxon>Barrientosiimonas</taxon>
    </lineage>
</organism>
<reference evidence="3 4" key="1">
    <citation type="submission" date="2019-06" db="EMBL/GenBank/DDBJ databases">
        <title>Sequencing the genomes of 1000 actinobacteria strains.</title>
        <authorList>
            <person name="Klenk H.-P."/>
        </authorList>
    </citation>
    <scope>NUCLEOTIDE SEQUENCE [LARGE SCALE GENOMIC DNA]</scope>
    <source>
        <strain evidence="3 4">DSM 24617</strain>
    </source>
</reference>
<dbReference type="PANTHER" id="PTHR48081">
    <property type="entry name" value="AB HYDROLASE SUPERFAMILY PROTEIN C4A8.06C"/>
    <property type="match status" value="1"/>
</dbReference>
<dbReference type="PANTHER" id="PTHR48081:SF33">
    <property type="entry name" value="KYNURENINE FORMAMIDASE"/>
    <property type="match status" value="1"/>
</dbReference>